<sequence length="308" mass="31409">MLCVQGRSVGFRRPKVTKGKGKQSSVDKRAQLRSSGPQSASVFKKKASTSTKASTSKASTGKEIHISHRLDEREHTPPPGFADERRGLSPTGVADEGRVSPPPGFDAGIVLPPAWGVSLRALTDDLILPLGLSIGGPASRTRRSDRIAGICRTAPIKNTGPIHIDLTKDLDSESESIVRRGPRTRGGATLGAARKGPKTRGGAATGGTARGGATTDGAARGGIATRGCGPATRGGGATARGGGAAARGGAALDGGAARGGGTATVKGRGGGNVSSSNEVKGKRIVTSIEKGIEIMESKMKRKERDWKP</sequence>
<dbReference type="AlphaFoldDB" id="A0A5N6RGQ2"/>
<reference evidence="2 3" key="1">
    <citation type="submission" date="2019-06" db="EMBL/GenBank/DDBJ databases">
        <title>A chromosomal-level reference genome of Carpinus fangiana (Coryloideae, Betulaceae).</title>
        <authorList>
            <person name="Yang X."/>
            <person name="Wang Z."/>
            <person name="Zhang L."/>
            <person name="Hao G."/>
            <person name="Liu J."/>
            <person name="Yang Y."/>
        </authorList>
    </citation>
    <scope>NUCLEOTIDE SEQUENCE [LARGE SCALE GENOMIC DNA]</scope>
    <source>
        <strain evidence="2">Cfa_2016G</strain>
        <tissue evidence="2">Leaf</tissue>
    </source>
</reference>
<evidence type="ECO:0000256" key="1">
    <source>
        <dbReference type="SAM" id="MobiDB-lite"/>
    </source>
</evidence>
<feature type="compositionally biased region" description="Basic residues" evidence="1">
    <location>
        <begin position="10"/>
        <end position="21"/>
    </location>
</feature>
<evidence type="ECO:0000313" key="2">
    <source>
        <dbReference type="EMBL" id="KAE8076931.1"/>
    </source>
</evidence>
<protein>
    <submittedName>
        <fullName evidence="2">Uncharacterized protein</fullName>
    </submittedName>
</protein>
<feature type="compositionally biased region" description="Gly residues" evidence="1">
    <location>
        <begin position="256"/>
        <end position="272"/>
    </location>
</feature>
<gene>
    <name evidence="2" type="ORF">FH972_015548</name>
</gene>
<feature type="region of interest" description="Disordered" evidence="1">
    <location>
        <begin position="173"/>
        <end position="278"/>
    </location>
</feature>
<dbReference type="EMBL" id="CM017326">
    <property type="protein sequence ID" value="KAE8076931.1"/>
    <property type="molecule type" value="Genomic_DNA"/>
</dbReference>
<feature type="compositionally biased region" description="Basic and acidic residues" evidence="1">
    <location>
        <begin position="60"/>
        <end position="87"/>
    </location>
</feature>
<feature type="compositionally biased region" description="Gly residues" evidence="1">
    <location>
        <begin position="232"/>
        <end position="246"/>
    </location>
</feature>
<evidence type="ECO:0000313" key="3">
    <source>
        <dbReference type="Proteomes" id="UP000327013"/>
    </source>
</evidence>
<keyword evidence="3" id="KW-1185">Reference proteome</keyword>
<dbReference type="Proteomes" id="UP000327013">
    <property type="component" value="Chromosome 6"/>
</dbReference>
<feature type="compositionally biased region" description="Low complexity" evidence="1">
    <location>
        <begin position="48"/>
        <end position="59"/>
    </location>
</feature>
<organism evidence="2 3">
    <name type="scientific">Carpinus fangiana</name>
    <dbReference type="NCBI Taxonomy" id="176857"/>
    <lineage>
        <taxon>Eukaryota</taxon>
        <taxon>Viridiplantae</taxon>
        <taxon>Streptophyta</taxon>
        <taxon>Embryophyta</taxon>
        <taxon>Tracheophyta</taxon>
        <taxon>Spermatophyta</taxon>
        <taxon>Magnoliopsida</taxon>
        <taxon>eudicotyledons</taxon>
        <taxon>Gunneridae</taxon>
        <taxon>Pentapetalae</taxon>
        <taxon>rosids</taxon>
        <taxon>fabids</taxon>
        <taxon>Fagales</taxon>
        <taxon>Betulaceae</taxon>
        <taxon>Carpinus</taxon>
    </lineage>
</organism>
<name>A0A5N6RGQ2_9ROSI</name>
<feature type="compositionally biased region" description="Low complexity" evidence="1">
    <location>
        <begin position="211"/>
        <end position="231"/>
    </location>
</feature>
<accession>A0A5N6RGQ2</accession>
<proteinExistence type="predicted"/>
<feature type="region of interest" description="Disordered" evidence="1">
    <location>
        <begin position="1"/>
        <end position="101"/>
    </location>
</feature>